<feature type="compositionally biased region" description="Polar residues" evidence="1">
    <location>
        <begin position="75"/>
        <end position="87"/>
    </location>
</feature>
<feature type="region of interest" description="Disordered" evidence="1">
    <location>
        <begin position="68"/>
        <end position="87"/>
    </location>
</feature>
<accession>A0A5K3FS43</accession>
<name>A0A5K3FS43_MESCO</name>
<sequence>QFACRTNCRLVVILDPCATNSSSQPRDISAFGIDLCPRLRPPSQLLPPPNERAGIGSPSCLRRPWQPNARHFSPLTPQSLDFEVTSG</sequence>
<evidence type="ECO:0000313" key="2">
    <source>
        <dbReference type="WBParaSite" id="MCU_011115-RA"/>
    </source>
</evidence>
<evidence type="ECO:0000256" key="1">
    <source>
        <dbReference type="SAM" id="MobiDB-lite"/>
    </source>
</evidence>
<dbReference type="AlphaFoldDB" id="A0A5K3FS43"/>
<proteinExistence type="predicted"/>
<organism evidence="2">
    <name type="scientific">Mesocestoides corti</name>
    <name type="common">Flatworm</name>
    <dbReference type="NCBI Taxonomy" id="53468"/>
    <lineage>
        <taxon>Eukaryota</taxon>
        <taxon>Metazoa</taxon>
        <taxon>Spiralia</taxon>
        <taxon>Lophotrochozoa</taxon>
        <taxon>Platyhelminthes</taxon>
        <taxon>Cestoda</taxon>
        <taxon>Eucestoda</taxon>
        <taxon>Cyclophyllidea</taxon>
        <taxon>Mesocestoididae</taxon>
        <taxon>Mesocestoides</taxon>
    </lineage>
</organism>
<protein>
    <submittedName>
        <fullName evidence="2">Clade I nitrous oxide reductase</fullName>
    </submittedName>
</protein>
<dbReference type="WBParaSite" id="MCU_011115-RA">
    <property type="protein sequence ID" value="MCU_011115-RA"/>
    <property type="gene ID" value="MCU_011115"/>
</dbReference>
<reference evidence="2" key="1">
    <citation type="submission" date="2019-11" db="UniProtKB">
        <authorList>
            <consortium name="WormBaseParasite"/>
        </authorList>
    </citation>
    <scope>IDENTIFICATION</scope>
</reference>